<reference evidence="7" key="1">
    <citation type="journal article" date="2019" name="Int. J. Syst. Evol. Microbiol.">
        <title>The Global Catalogue of Microorganisms (GCM) 10K type strain sequencing project: providing services to taxonomists for standard genome sequencing and annotation.</title>
        <authorList>
            <consortium name="The Broad Institute Genomics Platform"/>
            <consortium name="The Broad Institute Genome Sequencing Center for Infectious Disease"/>
            <person name="Wu L."/>
            <person name="Ma J."/>
        </authorList>
    </citation>
    <scope>NUCLEOTIDE SEQUENCE [LARGE SCALE GENOMIC DNA]</scope>
    <source>
        <strain evidence="7">CCM 8604</strain>
    </source>
</reference>
<evidence type="ECO:0000256" key="4">
    <source>
        <dbReference type="ARBA" id="ARBA00022840"/>
    </source>
</evidence>
<dbReference type="SUPFAM" id="SSF52540">
    <property type="entry name" value="P-loop containing nucleoside triphosphate hydrolases"/>
    <property type="match status" value="1"/>
</dbReference>
<dbReference type="PANTHER" id="PTHR43335:SF4">
    <property type="entry name" value="ABC TRANSPORTER, ATP-BINDING PROTEIN"/>
    <property type="match status" value="1"/>
</dbReference>
<organism evidence="6 7">
    <name type="scientific">Alloscardovia venturai</name>
    <dbReference type="NCBI Taxonomy" id="1769421"/>
    <lineage>
        <taxon>Bacteria</taxon>
        <taxon>Bacillati</taxon>
        <taxon>Actinomycetota</taxon>
        <taxon>Actinomycetes</taxon>
        <taxon>Bifidobacteriales</taxon>
        <taxon>Bifidobacteriaceae</taxon>
        <taxon>Alloscardovia</taxon>
    </lineage>
</organism>
<dbReference type="PROSITE" id="PS50893">
    <property type="entry name" value="ABC_TRANSPORTER_2"/>
    <property type="match status" value="1"/>
</dbReference>
<keyword evidence="7" id="KW-1185">Reference proteome</keyword>
<keyword evidence="3" id="KW-0547">Nucleotide-binding</keyword>
<dbReference type="Proteomes" id="UP001597036">
    <property type="component" value="Unassembled WGS sequence"/>
</dbReference>
<feature type="domain" description="ABC transporter" evidence="5">
    <location>
        <begin position="5"/>
        <end position="233"/>
    </location>
</feature>
<protein>
    <submittedName>
        <fullName evidence="6">ABC transporter ATP-binding protein</fullName>
    </submittedName>
</protein>
<evidence type="ECO:0000256" key="3">
    <source>
        <dbReference type="ARBA" id="ARBA00022741"/>
    </source>
</evidence>
<dbReference type="InterPro" id="IPR003593">
    <property type="entry name" value="AAA+_ATPase"/>
</dbReference>
<dbReference type="GO" id="GO:0005524">
    <property type="term" value="F:ATP binding"/>
    <property type="evidence" value="ECO:0007669"/>
    <property type="project" value="UniProtKB-KW"/>
</dbReference>
<name>A0ABW2Y3K3_9BIFI</name>
<gene>
    <name evidence="6" type="ORF">ACFQY8_01100</name>
</gene>
<evidence type="ECO:0000313" key="7">
    <source>
        <dbReference type="Proteomes" id="UP001597036"/>
    </source>
</evidence>
<keyword evidence="4 6" id="KW-0067">ATP-binding</keyword>
<dbReference type="InterPro" id="IPR027417">
    <property type="entry name" value="P-loop_NTPase"/>
</dbReference>
<dbReference type="Gene3D" id="3.40.50.300">
    <property type="entry name" value="P-loop containing nucleotide triphosphate hydrolases"/>
    <property type="match status" value="1"/>
</dbReference>
<evidence type="ECO:0000313" key="6">
    <source>
        <dbReference type="EMBL" id="MFD0704351.1"/>
    </source>
</evidence>
<dbReference type="RefSeq" id="WP_377937792.1">
    <property type="nucleotide sequence ID" value="NZ_JBHTHQ010000010.1"/>
</dbReference>
<dbReference type="EMBL" id="JBHTHQ010000010">
    <property type="protein sequence ID" value="MFD0704351.1"/>
    <property type="molecule type" value="Genomic_DNA"/>
</dbReference>
<sequence length="330" mass="36476">MDSAISTRELTKIYKGVPAVSQVNLNIPQGSVYGFLGPNGAGKTTTMKMILGLIHPTSGSVSVLGTPMNQKNRLEILRSVGSLIEQPSYYGNLTAYENLDIVRHLKNLPESVIAEALHTVQLDPQSKKLVKHFSLGMKQRLGTAAALLGRPRVLLLDEPTNGLDPAGIQEIRELIRTLPHAFGMTVLVSSHLLSEIDQMAQYVGIISHGSMKFDGSLESLHRKAHSWVSIRTTDSESAVNILKTEMSDRDNFYNVQADSHEEGYFTLNVLDDDVIAHVTRLLITQGIDVLRVEEHHEDLESIFLSMTEDVKETDGGVEPLSKNMREDVVR</sequence>
<evidence type="ECO:0000259" key="5">
    <source>
        <dbReference type="PROSITE" id="PS50893"/>
    </source>
</evidence>
<dbReference type="PANTHER" id="PTHR43335">
    <property type="entry name" value="ABC TRANSPORTER, ATP-BINDING PROTEIN"/>
    <property type="match status" value="1"/>
</dbReference>
<dbReference type="SMART" id="SM00382">
    <property type="entry name" value="AAA"/>
    <property type="match status" value="1"/>
</dbReference>
<evidence type="ECO:0000256" key="1">
    <source>
        <dbReference type="ARBA" id="ARBA00005417"/>
    </source>
</evidence>
<evidence type="ECO:0000256" key="2">
    <source>
        <dbReference type="ARBA" id="ARBA00022448"/>
    </source>
</evidence>
<comment type="similarity">
    <text evidence="1">Belongs to the ABC transporter superfamily.</text>
</comment>
<keyword evidence="2" id="KW-0813">Transport</keyword>
<dbReference type="Pfam" id="PF00005">
    <property type="entry name" value="ABC_tran"/>
    <property type="match status" value="1"/>
</dbReference>
<comment type="caution">
    <text evidence="6">The sequence shown here is derived from an EMBL/GenBank/DDBJ whole genome shotgun (WGS) entry which is preliminary data.</text>
</comment>
<proteinExistence type="inferred from homology"/>
<dbReference type="InterPro" id="IPR003439">
    <property type="entry name" value="ABC_transporter-like_ATP-bd"/>
</dbReference>
<accession>A0ABW2Y3K3</accession>